<protein>
    <recommendedName>
        <fullName evidence="4">Sulfotransferase family protein</fullName>
    </recommendedName>
</protein>
<keyword evidence="3" id="KW-1185">Reference proteome</keyword>
<name>A0A3S8UAM3_9RHOB</name>
<dbReference type="EMBL" id="CP034328">
    <property type="protein sequence ID" value="AZL60654.1"/>
    <property type="molecule type" value="Genomic_DNA"/>
</dbReference>
<feature type="compositionally biased region" description="Basic and acidic residues" evidence="1">
    <location>
        <begin position="380"/>
        <end position="390"/>
    </location>
</feature>
<dbReference type="SUPFAM" id="SSF52540">
    <property type="entry name" value="P-loop containing nucleoside triphosphate hydrolases"/>
    <property type="match status" value="1"/>
</dbReference>
<dbReference type="RefSeq" id="WP_125326866.1">
    <property type="nucleotide sequence ID" value="NZ_CP034328.1"/>
</dbReference>
<reference evidence="2 3" key="1">
    <citation type="submission" date="2018-12" db="EMBL/GenBank/DDBJ databases">
        <title>Complete genome sequencing of Tabrizicola sp. K13M18.</title>
        <authorList>
            <person name="Bae J.-W."/>
        </authorList>
    </citation>
    <scope>NUCLEOTIDE SEQUENCE [LARGE SCALE GENOMIC DNA]</scope>
    <source>
        <strain evidence="2 3">K13M18</strain>
    </source>
</reference>
<gene>
    <name evidence="2" type="ORF">EI545_18605</name>
</gene>
<dbReference type="AlphaFoldDB" id="A0A3S8UAM3"/>
<feature type="region of interest" description="Disordered" evidence="1">
    <location>
        <begin position="375"/>
        <end position="409"/>
    </location>
</feature>
<proteinExistence type="predicted"/>
<dbReference type="Proteomes" id="UP000282002">
    <property type="component" value="Chromosome"/>
</dbReference>
<dbReference type="OrthoDB" id="547419at2"/>
<dbReference type="KEGG" id="taw:EI545_18605"/>
<evidence type="ECO:0000256" key="1">
    <source>
        <dbReference type="SAM" id="MobiDB-lite"/>
    </source>
</evidence>
<evidence type="ECO:0000313" key="3">
    <source>
        <dbReference type="Proteomes" id="UP000282002"/>
    </source>
</evidence>
<organism evidence="2 3">
    <name type="scientific">Tabrizicola piscis</name>
    <dbReference type="NCBI Taxonomy" id="2494374"/>
    <lineage>
        <taxon>Bacteria</taxon>
        <taxon>Pseudomonadati</taxon>
        <taxon>Pseudomonadota</taxon>
        <taxon>Alphaproteobacteria</taxon>
        <taxon>Rhodobacterales</taxon>
        <taxon>Paracoccaceae</taxon>
        <taxon>Tabrizicola</taxon>
    </lineage>
</organism>
<evidence type="ECO:0008006" key="4">
    <source>
        <dbReference type="Google" id="ProtNLM"/>
    </source>
</evidence>
<dbReference type="InterPro" id="IPR027417">
    <property type="entry name" value="P-loop_NTPase"/>
</dbReference>
<accession>A0A3S8UAM3</accession>
<evidence type="ECO:0000313" key="2">
    <source>
        <dbReference type="EMBL" id="AZL60654.1"/>
    </source>
</evidence>
<sequence>MKIIVHLGQGKTGTTALQESLHAAATELRAHKVLYPQFGHGFIAHHLLLPLCGDPNRLPPWNLETLGGPEAAVEIAQVAWHKTREDIRRNPPELLVLSSEYLFRTAETVKARLFGRLSELSSDITPVIYVRHPVDHCRARLQQSLKHSNRHFRPVHENLRQLIHGTDAVFGRSTELVAFARNELHGNDIVFDFATRFLAPWVQAANLKSLNANVGLSAEALVLLAHLRAEAGGSYEASRHVERLIPQLEALDRSDPPTQPFTLLPEVAEAALRSATSHRWLVETGKLHIPGLDVDKIDGAAPPDWMRSAPPESLFLHDPERLDRLRRSIELQQSTARSMTGPSTASNRRSGLGDRLLRFLHRKLDSLQYLNASAAPGRGVRAEVTEERGVNDPLQSALAKSLAPKGEGQ</sequence>